<evidence type="ECO:0000313" key="3">
    <source>
        <dbReference type="Proteomes" id="UP000009336"/>
    </source>
</evidence>
<dbReference type="Proteomes" id="UP000009336">
    <property type="component" value="Unassembled WGS sequence"/>
</dbReference>
<dbReference type="STRING" id="1141662.OOA_12415"/>
<evidence type="ECO:0000313" key="2">
    <source>
        <dbReference type="EMBL" id="EKT60218.1"/>
    </source>
</evidence>
<dbReference type="EMBL" id="AKKL01000034">
    <property type="protein sequence ID" value="EKT60218.1"/>
    <property type="molecule type" value="Genomic_DNA"/>
</dbReference>
<dbReference type="HOGENOM" id="CLU_1642243_0_0_6"/>
<protein>
    <submittedName>
        <fullName evidence="2">Uncharacterized protein</fullName>
    </submittedName>
</protein>
<keyword evidence="1" id="KW-0812">Transmembrane</keyword>
<dbReference type="eggNOG" id="ENOG5030MFZ">
    <property type="taxonomic scope" value="Bacteria"/>
</dbReference>
<accession>K8WI14</accession>
<feature type="transmembrane region" description="Helical" evidence="1">
    <location>
        <begin position="155"/>
        <end position="176"/>
    </location>
</feature>
<comment type="caution">
    <text evidence="2">The sequence shown here is derived from an EMBL/GenBank/DDBJ whole genome shotgun (WGS) entry which is preliminary data.</text>
</comment>
<feature type="transmembrane region" description="Helical" evidence="1">
    <location>
        <begin position="130"/>
        <end position="149"/>
    </location>
</feature>
<dbReference type="PATRIC" id="fig|1141662.3.peg.2519"/>
<keyword evidence="3" id="KW-1185">Reference proteome</keyword>
<organism evidence="2 3">
    <name type="scientific">Providencia burhodogranariea DSM 19968</name>
    <dbReference type="NCBI Taxonomy" id="1141662"/>
    <lineage>
        <taxon>Bacteria</taxon>
        <taxon>Pseudomonadati</taxon>
        <taxon>Pseudomonadota</taxon>
        <taxon>Gammaproteobacteria</taxon>
        <taxon>Enterobacterales</taxon>
        <taxon>Morganellaceae</taxon>
        <taxon>Providencia</taxon>
    </lineage>
</organism>
<keyword evidence="1" id="KW-1133">Transmembrane helix</keyword>
<reference evidence="2 3" key="1">
    <citation type="journal article" date="2012" name="BMC Genomics">
        <title>Comparative genomics of bacteria in the genus Providencia isolated from wild Drosophila melanogaster.</title>
        <authorList>
            <person name="Galac M.R."/>
            <person name="Lazzaro B.P."/>
        </authorList>
    </citation>
    <scope>NUCLEOTIDE SEQUENCE [LARGE SCALE GENOMIC DNA]</scope>
    <source>
        <strain evidence="2 3">DSM 19968</strain>
    </source>
</reference>
<proteinExistence type="predicted"/>
<gene>
    <name evidence="2" type="ORF">OOA_12415</name>
</gene>
<keyword evidence="1" id="KW-0472">Membrane</keyword>
<dbReference type="AlphaFoldDB" id="K8WI14"/>
<feature type="transmembrane region" description="Helical" evidence="1">
    <location>
        <begin position="51"/>
        <end position="72"/>
    </location>
</feature>
<evidence type="ECO:0000256" key="1">
    <source>
        <dbReference type="SAM" id="Phobius"/>
    </source>
</evidence>
<feature type="transmembrane region" description="Helical" evidence="1">
    <location>
        <begin position="92"/>
        <end position="118"/>
    </location>
</feature>
<name>K8WI14_9GAMM</name>
<sequence>MILYLLGFQSYKNSISLPELQLIISSIRKSMSEGKISTAFLYTKRKSLSFFCYYILTAILLTLSIKVINSLFVSTNYRYTHEALSKSIDLDLGFSISFAYGLVILIIHILAYCTFSLLEIQRLRSIGYRHPIAICLIMFLLNRVSNYFYTLAGLNWISIAIGVISFVYFIALIFLSEKEKYINHEK</sequence>